<evidence type="ECO:0000313" key="3">
    <source>
        <dbReference type="Proteomes" id="UP001501508"/>
    </source>
</evidence>
<keyword evidence="1" id="KW-0732">Signal</keyword>
<evidence type="ECO:0008006" key="4">
    <source>
        <dbReference type="Google" id="ProtNLM"/>
    </source>
</evidence>
<feature type="chain" id="PRO_5047044042" description="Outer membrane protein beta-barrel domain-containing protein" evidence="1">
    <location>
        <begin position="21"/>
        <end position="307"/>
    </location>
</feature>
<sequence>MKHFSLVFVFLTLAFLQAAGQETPVEQEDYYRQRPDTTTPTIRKTILRREALKQKDLTKVKSRWYIGADLFGRSDESALENNYQYLFKSNAASTIDFSFSGQVGWIFREQLAVEGGYARSAIHNVAYLNTTNKGGFKFKNEGNAFFLRTKFLIEFQKTGLRRPGLWIGAGAWAVPNTGGEREKKAYIIYRYDQRGNTDTTYISSKTTLSNNWTYGLEASVEYTFKVAESADLAFFVRRHWGYGTAITTELTYADNKKILDTGYIRSNGTGWNFGLSLRFMTGIKRGEMKADRDSGVPWNSPTGTFQN</sequence>
<gene>
    <name evidence="2" type="ORF">GCM10023091_13050</name>
</gene>
<comment type="caution">
    <text evidence="2">The sequence shown here is derived from an EMBL/GenBank/DDBJ whole genome shotgun (WGS) entry which is preliminary data.</text>
</comment>
<name>A0ABP8LU33_9BACT</name>
<dbReference type="RefSeq" id="WP_345027484.1">
    <property type="nucleotide sequence ID" value="NZ_BAABEY010000014.1"/>
</dbReference>
<dbReference type="Proteomes" id="UP001501508">
    <property type="component" value="Unassembled WGS sequence"/>
</dbReference>
<protein>
    <recommendedName>
        <fullName evidence="4">Outer membrane protein beta-barrel domain-containing protein</fullName>
    </recommendedName>
</protein>
<keyword evidence="3" id="KW-1185">Reference proteome</keyword>
<dbReference type="EMBL" id="BAABEY010000014">
    <property type="protein sequence ID" value="GAA4435882.1"/>
    <property type="molecule type" value="Genomic_DNA"/>
</dbReference>
<evidence type="ECO:0000313" key="2">
    <source>
        <dbReference type="EMBL" id="GAA4435882.1"/>
    </source>
</evidence>
<feature type="signal peptide" evidence="1">
    <location>
        <begin position="1"/>
        <end position="20"/>
    </location>
</feature>
<reference evidence="3" key="1">
    <citation type="journal article" date="2019" name="Int. J. Syst. Evol. Microbiol.">
        <title>The Global Catalogue of Microorganisms (GCM) 10K type strain sequencing project: providing services to taxonomists for standard genome sequencing and annotation.</title>
        <authorList>
            <consortium name="The Broad Institute Genomics Platform"/>
            <consortium name="The Broad Institute Genome Sequencing Center for Infectious Disease"/>
            <person name="Wu L."/>
            <person name="Ma J."/>
        </authorList>
    </citation>
    <scope>NUCLEOTIDE SEQUENCE [LARGE SCALE GENOMIC DNA]</scope>
    <source>
        <strain evidence="3">JCM 31920</strain>
    </source>
</reference>
<proteinExistence type="predicted"/>
<accession>A0ABP8LU33</accession>
<organism evidence="2 3">
    <name type="scientific">Ravibacter arvi</name>
    <dbReference type="NCBI Taxonomy" id="2051041"/>
    <lineage>
        <taxon>Bacteria</taxon>
        <taxon>Pseudomonadati</taxon>
        <taxon>Bacteroidota</taxon>
        <taxon>Cytophagia</taxon>
        <taxon>Cytophagales</taxon>
        <taxon>Spirosomataceae</taxon>
        <taxon>Ravibacter</taxon>
    </lineage>
</organism>
<evidence type="ECO:0000256" key="1">
    <source>
        <dbReference type="SAM" id="SignalP"/>
    </source>
</evidence>